<evidence type="ECO:0000256" key="1">
    <source>
        <dbReference type="SAM" id="Phobius"/>
    </source>
</evidence>
<evidence type="ECO:0000259" key="2">
    <source>
        <dbReference type="Pfam" id="PF05569"/>
    </source>
</evidence>
<dbReference type="AlphaFoldDB" id="A0A839TTS8"/>
<proteinExistence type="predicted"/>
<protein>
    <submittedName>
        <fullName evidence="3">Zn-dependent protease with chaperone function</fullName>
    </submittedName>
</protein>
<feature type="domain" description="Peptidase M56" evidence="2">
    <location>
        <begin position="51"/>
        <end position="203"/>
    </location>
</feature>
<comment type="caution">
    <text evidence="3">The sequence shown here is derived from an EMBL/GenBank/DDBJ whole genome shotgun (WGS) entry which is preliminary data.</text>
</comment>
<evidence type="ECO:0000313" key="4">
    <source>
        <dbReference type="Proteomes" id="UP000517523"/>
    </source>
</evidence>
<dbReference type="RefSeq" id="WP_183582820.1">
    <property type="nucleotide sequence ID" value="NZ_JACHXJ010000002.1"/>
</dbReference>
<dbReference type="InterPro" id="IPR008756">
    <property type="entry name" value="Peptidase_M56"/>
</dbReference>
<dbReference type="Pfam" id="PF05569">
    <property type="entry name" value="Peptidase_M56"/>
    <property type="match status" value="1"/>
</dbReference>
<dbReference type="GO" id="GO:0006508">
    <property type="term" value="P:proteolysis"/>
    <property type="evidence" value="ECO:0007669"/>
    <property type="project" value="UniProtKB-KW"/>
</dbReference>
<dbReference type="GO" id="GO:0008233">
    <property type="term" value="F:peptidase activity"/>
    <property type="evidence" value="ECO:0007669"/>
    <property type="project" value="UniProtKB-KW"/>
</dbReference>
<accession>A0A839TTS8</accession>
<evidence type="ECO:0000313" key="3">
    <source>
        <dbReference type="EMBL" id="MBB3128689.1"/>
    </source>
</evidence>
<feature type="transmembrane region" description="Helical" evidence="1">
    <location>
        <begin position="54"/>
        <end position="75"/>
    </location>
</feature>
<keyword evidence="3" id="KW-0645">Protease</keyword>
<keyword evidence="1" id="KW-1133">Transmembrane helix</keyword>
<dbReference type="PANTHER" id="PTHR34978">
    <property type="entry name" value="POSSIBLE SENSOR-TRANSDUCER PROTEIN BLAR"/>
    <property type="match status" value="1"/>
</dbReference>
<sequence>MKSNPFSTLLLPAGLFGIGLLIALVVFADAAVHTAFDRMTSFSGFSFSNSRIPVTFFVLVFLIFVIVFLFMARAIQVLRNTYRSLKPFQYRLSADIPSAVKAFSASKNIPVLVTKDAEPIAFAYGFIRPRIMISQALLQIIDGPELIAIMEHEYYHCVKKDPLRMLVSHGICCSMFFFPVLRRLRSRYFLKKELAADEYAVRRAGQKALAIGLFKLSEIRVATPPLDLTSPGIDDLLGSRIDALVSNQVTDEPIPIKEWIVSAISLMLILVLLTHLLLSLSPVV</sequence>
<dbReference type="PANTHER" id="PTHR34978:SF3">
    <property type="entry name" value="SLR0241 PROTEIN"/>
    <property type="match status" value="1"/>
</dbReference>
<keyword evidence="1" id="KW-0472">Membrane</keyword>
<keyword evidence="3" id="KW-0378">Hydrolase</keyword>
<dbReference type="CDD" id="cd07326">
    <property type="entry name" value="M56_BlaR1_MecR1_like"/>
    <property type="match status" value="1"/>
</dbReference>
<name>A0A839TTS8_9BACL</name>
<dbReference type="Gene3D" id="3.30.2010.10">
    <property type="entry name" value="Metalloproteases ('zincins'), catalytic domain"/>
    <property type="match status" value="1"/>
</dbReference>
<gene>
    <name evidence="3" type="ORF">FHS19_003343</name>
</gene>
<organism evidence="3 4">
    <name type="scientific">Paenibacillus rhizosphaerae</name>
    <dbReference type="NCBI Taxonomy" id="297318"/>
    <lineage>
        <taxon>Bacteria</taxon>
        <taxon>Bacillati</taxon>
        <taxon>Bacillota</taxon>
        <taxon>Bacilli</taxon>
        <taxon>Bacillales</taxon>
        <taxon>Paenibacillaceae</taxon>
        <taxon>Paenibacillus</taxon>
    </lineage>
</organism>
<dbReference type="EMBL" id="JACHXJ010000002">
    <property type="protein sequence ID" value="MBB3128689.1"/>
    <property type="molecule type" value="Genomic_DNA"/>
</dbReference>
<dbReference type="Proteomes" id="UP000517523">
    <property type="component" value="Unassembled WGS sequence"/>
</dbReference>
<dbReference type="InterPro" id="IPR052173">
    <property type="entry name" value="Beta-lactam_resp_regulator"/>
</dbReference>
<reference evidence="3 4" key="1">
    <citation type="submission" date="2020-08" db="EMBL/GenBank/DDBJ databases">
        <title>Genomic Encyclopedia of Type Strains, Phase III (KMG-III): the genomes of soil and plant-associated and newly described type strains.</title>
        <authorList>
            <person name="Whitman W."/>
        </authorList>
    </citation>
    <scope>NUCLEOTIDE SEQUENCE [LARGE SCALE GENOMIC DNA]</scope>
    <source>
        <strain evidence="3 4">CECT 5831</strain>
    </source>
</reference>
<feature type="transmembrane region" description="Helical" evidence="1">
    <location>
        <begin position="259"/>
        <end position="278"/>
    </location>
</feature>
<keyword evidence="1" id="KW-0812">Transmembrane</keyword>